<dbReference type="PROSITE" id="PS50023">
    <property type="entry name" value="LIM_DOMAIN_2"/>
    <property type="match status" value="1"/>
</dbReference>
<evidence type="ECO:0000313" key="12">
    <source>
        <dbReference type="WBParaSite" id="HNAJ_0001151001-mRNA-1"/>
    </source>
</evidence>
<organism evidence="12">
    <name type="scientific">Rodentolepis nana</name>
    <name type="common">Dwarf tapeworm</name>
    <name type="synonym">Hymenolepis nana</name>
    <dbReference type="NCBI Taxonomy" id="102285"/>
    <lineage>
        <taxon>Eukaryota</taxon>
        <taxon>Metazoa</taxon>
        <taxon>Spiralia</taxon>
        <taxon>Lophotrochozoa</taxon>
        <taxon>Platyhelminthes</taxon>
        <taxon>Cestoda</taxon>
        <taxon>Eucestoda</taxon>
        <taxon>Cyclophyllidea</taxon>
        <taxon>Hymenolepididae</taxon>
        <taxon>Rodentolepis</taxon>
    </lineage>
</organism>
<evidence type="ECO:0000259" key="8">
    <source>
        <dbReference type="PROSITE" id="PS50002"/>
    </source>
</evidence>
<dbReference type="Gene3D" id="2.10.110.10">
    <property type="entry name" value="Cysteine Rich Protein"/>
    <property type="match status" value="1"/>
</dbReference>
<dbReference type="SUPFAM" id="SSF50044">
    <property type="entry name" value="SH3-domain"/>
    <property type="match status" value="1"/>
</dbReference>
<keyword evidence="5 6" id="KW-0440">LIM domain</keyword>
<keyword evidence="1 7" id="KW-0728">SH3 domain</keyword>
<dbReference type="GO" id="GO:0005925">
    <property type="term" value="C:focal adhesion"/>
    <property type="evidence" value="ECO:0007669"/>
    <property type="project" value="TreeGrafter"/>
</dbReference>
<dbReference type="EMBL" id="UZAE01013610">
    <property type="protein sequence ID" value="VDO10593.1"/>
    <property type="molecule type" value="Genomic_DNA"/>
</dbReference>
<dbReference type="PROSITE" id="PS50002">
    <property type="entry name" value="SH3"/>
    <property type="match status" value="1"/>
</dbReference>
<dbReference type="InterPro" id="IPR001781">
    <property type="entry name" value="Znf_LIM"/>
</dbReference>
<evidence type="ECO:0000256" key="5">
    <source>
        <dbReference type="ARBA" id="ARBA00023038"/>
    </source>
</evidence>
<evidence type="ECO:0000313" key="11">
    <source>
        <dbReference type="Proteomes" id="UP000278807"/>
    </source>
</evidence>
<dbReference type="SMART" id="SM00132">
    <property type="entry name" value="LIM"/>
    <property type="match status" value="1"/>
</dbReference>
<name>A0A0R3TUQ8_RODNA</name>
<keyword evidence="11" id="KW-1185">Reference proteome</keyword>
<dbReference type="PRINTS" id="PR00452">
    <property type="entry name" value="SH3DOMAIN"/>
</dbReference>
<dbReference type="InterPro" id="IPR036028">
    <property type="entry name" value="SH3-like_dom_sf"/>
</dbReference>
<dbReference type="PANTHER" id="PTHR46218">
    <property type="entry name" value="LASP"/>
    <property type="match status" value="1"/>
</dbReference>
<dbReference type="SUPFAM" id="SSF57716">
    <property type="entry name" value="Glucocorticoid receptor-like (DNA-binding domain)"/>
    <property type="match status" value="1"/>
</dbReference>
<dbReference type="AlphaFoldDB" id="A0A0R3TUQ8"/>
<reference evidence="10 11" key="2">
    <citation type="submission" date="2018-11" db="EMBL/GenBank/DDBJ databases">
        <authorList>
            <consortium name="Pathogen Informatics"/>
        </authorList>
    </citation>
    <scope>NUCLEOTIDE SEQUENCE [LARGE SCALE GENOMIC DNA]</scope>
</reference>
<dbReference type="SMART" id="SM00326">
    <property type="entry name" value="SH3"/>
    <property type="match status" value="1"/>
</dbReference>
<dbReference type="Gene3D" id="2.30.30.40">
    <property type="entry name" value="SH3 Domains"/>
    <property type="match status" value="1"/>
</dbReference>
<evidence type="ECO:0000256" key="2">
    <source>
        <dbReference type="ARBA" id="ARBA00022723"/>
    </source>
</evidence>
<dbReference type="InterPro" id="IPR051759">
    <property type="entry name" value="LIM-SH3_domain_protein"/>
</dbReference>
<feature type="domain" description="SH3" evidence="8">
    <location>
        <begin position="98"/>
        <end position="159"/>
    </location>
</feature>
<dbReference type="GO" id="GO:0051015">
    <property type="term" value="F:actin filament binding"/>
    <property type="evidence" value="ECO:0007669"/>
    <property type="project" value="TreeGrafter"/>
</dbReference>
<dbReference type="STRING" id="102285.A0A0R3TUQ8"/>
<dbReference type="Pfam" id="PF00412">
    <property type="entry name" value="LIM"/>
    <property type="match status" value="1"/>
</dbReference>
<evidence type="ECO:0000256" key="4">
    <source>
        <dbReference type="ARBA" id="ARBA00022833"/>
    </source>
</evidence>
<evidence type="ECO:0000313" key="10">
    <source>
        <dbReference type="EMBL" id="VDO10593.1"/>
    </source>
</evidence>
<protein>
    <submittedName>
        <fullName evidence="12">LIM zinc-binding domain-containing protein</fullName>
    </submittedName>
</protein>
<keyword evidence="3" id="KW-0677">Repeat</keyword>
<dbReference type="OrthoDB" id="5971719at2759"/>
<dbReference type="CDD" id="cd11789">
    <property type="entry name" value="SH3_Nebulin_family_C"/>
    <property type="match status" value="1"/>
</dbReference>
<evidence type="ECO:0000256" key="3">
    <source>
        <dbReference type="ARBA" id="ARBA00022737"/>
    </source>
</evidence>
<evidence type="ECO:0000256" key="1">
    <source>
        <dbReference type="ARBA" id="ARBA00022443"/>
    </source>
</evidence>
<dbReference type="PROSITE" id="PS00478">
    <property type="entry name" value="LIM_DOMAIN_1"/>
    <property type="match status" value="1"/>
</dbReference>
<evidence type="ECO:0000259" key="9">
    <source>
        <dbReference type="PROSITE" id="PS50023"/>
    </source>
</evidence>
<sequence length="164" mass="18777">MSRTCAACNKTVYPTEELRCLEKLWHKSCFRCQECNKVLTVQNFKGFGGKPYCYAHYPHLKSCGEVTNTPEMQQVALNTKNMSKVSSIPFCEIFLLFSHKLHFQAVYNYEAAEDDEVSFIEGDEILHGEPIDEGWMFGTVRRTGQFGMLPSNYVVPIQTTSLRN</sequence>
<dbReference type="PANTHER" id="PTHR46218:SF4">
    <property type="entry name" value="LIM AND SH3 DOMAIN PROTEIN LASP"/>
    <property type="match status" value="1"/>
</dbReference>
<dbReference type="WBParaSite" id="HNAJ_0001151001-mRNA-1">
    <property type="protein sequence ID" value="HNAJ_0001151001-mRNA-1"/>
    <property type="gene ID" value="HNAJ_0001151001"/>
</dbReference>
<dbReference type="Pfam" id="PF14604">
    <property type="entry name" value="SH3_9"/>
    <property type="match status" value="1"/>
</dbReference>
<evidence type="ECO:0000256" key="7">
    <source>
        <dbReference type="PROSITE-ProRule" id="PRU00192"/>
    </source>
</evidence>
<proteinExistence type="predicted"/>
<keyword evidence="2 6" id="KW-0479">Metal-binding</keyword>
<reference evidence="12" key="1">
    <citation type="submission" date="2017-02" db="UniProtKB">
        <authorList>
            <consortium name="WormBaseParasite"/>
        </authorList>
    </citation>
    <scope>IDENTIFICATION</scope>
</reference>
<dbReference type="Proteomes" id="UP000278807">
    <property type="component" value="Unassembled WGS sequence"/>
</dbReference>
<accession>A0A0R3TUQ8</accession>
<dbReference type="GO" id="GO:0046872">
    <property type="term" value="F:metal ion binding"/>
    <property type="evidence" value="ECO:0007669"/>
    <property type="project" value="UniProtKB-KW"/>
</dbReference>
<gene>
    <name evidence="10" type="ORF">HNAJ_LOCUS11500</name>
</gene>
<dbReference type="InterPro" id="IPR001452">
    <property type="entry name" value="SH3_domain"/>
</dbReference>
<keyword evidence="4 6" id="KW-0862">Zinc</keyword>
<evidence type="ECO:0000256" key="6">
    <source>
        <dbReference type="PROSITE-ProRule" id="PRU00125"/>
    </source>
</evidence>
<feature type="domain" description="LIM zinc-binding" evidence="9">
    <location>
        <begin position="3"/>
        <end position="63"/>
    </location>
</feature>